<dbReference type="PANTHER" id="PTHR28208:SF1">
    <property type="entry name" value="FILAMENT ORGANIZATION PROTEIN APP1-LIKE, PUTATIVE (AFU_ORTHOLOGUE AFUA_1G06650)-RELATED"/>
    <property type="match status" value="1"/>
</dbReference>
<comment type="caution">
    <text evidence="2">The sequence shown here is derived from an EMBL/GenBank/DDBJ whole genome shotgun (WGS) entry which is preliminary data.</text>
</comment>
<dbReference type="RefSeq" id="XP_040680311.1">
    <property type="nucleotide sequence ID" value="XM_040821742.1"/>
</dbReference>
<dbReference type="OrthoDB" id="414243at2759"/>
<dbReference type="Proteomes" id="UP000030816">
    <property type="component" value="Unassembled WGS sequence"/>
</dbReference>
<sequence length="411" mass="46244">MAHKTYTPSTSANAMQLRTRQKNKFDEIESSLGLARSSRIPLAQGQSRLTSWLNRVHLFQPFAKPATDNDVIWLLDNTAYKSMSTGAWQAEFVAAVFEREDKETLVDMVTAVIRAVGLADDATRRKTVEERLLPFLWDIRPATMVTASQSSRELKLGPTNTNGLTSNVLNVSSSGRGSLVKASTKIGDGRGSIVNMQTYYAGDDGWGIISDVDDTIKVTMTSDPVGILRETFINSPTPIPGMPELYAKIKSLLPLDTAWFYLSASPYNLYPFLKQFRKQHYPPGTLILRDSSWKTVAGLLSALTLRTEEYKVDRMKKINTWLPRRKMIVIGDSTQSDPEAYGEIYRAVPGWIRLILIRKATDVAAVGIREKNEPERFEKAFKDIPRDAWHVFENPRECVEIIRKTIQEGGH</sequence>
<dbReference type="PANTHER" id="PTHR28208">
    <property type="entry name" value="PHOSPHATIDATE PHOSPHATASE APP1"/>
    <property type="match status" value="1"/>
</dbReference>
<feature type="domain" description="Phosphatidate phosphatase APP1 catalytic" evidence="1">
    <location>
        <begin position="206"/>
        <end position="359"/>
    </location>
</feature>
<proteinExistence type="predicted"/>
<dbReference type="GO" id="GO:0008195">
    <property type="term" value="F:phosphatidate phosphatase activity"/>
    <property type="evidence" value="ECO:0007669"/>
    <property type="project" value="InterPro"/>
</dbReference>
<dbReference type="Pfam" id="PF09949">
    <property type="entry name" value="APP1_cat"/>
    <property type="match status" value="1"/>
</dbReference>
<reference evidence="2 3" key="1">
    <citation type="journal article" date="2014" name="Proc. Natl. Acad. Sci. U.S.A.">
        <title>Trajectory and genomic determinants of fungal-pathogen speciation and host adaptation.</title>
        <authorList>
            <person name="Hu X."/>
            <person name="Xiao G."/>
            <person name="Zheng P."/>
            <person name="Shang Y."/>
            <person name="Su Y."/>
            <person name="Zhang X."/>
            <person name="Liu X."/>
            <person name="Zhan S."/>
            <person name="St Leger R.J."/>
            <person name="Wang C."/>
        </authorList>
    </citation>
    <scope>NUCLEOTIDE SEQUENCE [LARGE SCALE GENOMIC DNA]</scope>
    <source>
        <strain evidence="2 3">ARSEF 1941</strain>
    </source>
</reference>
<dbReference type="InterPro" id="IPR052935">
    <property type="entry name" value="Mg2+_PAP"/>
</dbReference>
<gene>
    <name evidence="2" type="ORF">MAM_02943</name>
</gene>
<organism evidence="2 3">
    <name type="scientific">Metarhizium album (strain ARSEF 1941)</name>
    <dbReference type="NCBI Taxonomy" id="1081103"/>
    <lineage>
        <taxon>Eukaryota</taxon>
        <taxon>Fungi</taxon>
        <taxon>Dikarya</taxon>
        <taxon>Ascomycota</taxon>
        <taxon>Pezizomycotina</taxon>
        <taxon>Sordariomycetes</taxon>
        <taxon>Hypocreomycetidae</taxon>
        <taxon>Hypocreales</taxon>
        <taxon>Clavicipitaceae</taxon>
        <taxon>Metarhizium</taxon>
    </lineage>
</organism>
<dbReference type="STRING" id="1081103.A0A0B2X236"/>
<dbReference type="InterPro" id="IPR019236">
    <property type="entry name" value="APP1_cat"/>
</dbReference>
<dbReference type="HOGENOM" id="CLU_030283_0_0_1"/>
<dbReference type="AlphaFoldDB" id="A0A0B2X236"/>
<evidence type="ECO:0000259" key="1">
    <source>
        <dbReference type="Pfam" id="PF09949"/>
    </source>
</evidence>
<dbReference type="GO" id="GO:0030479">
    <property type="term" value="C:actin cortical patch"/>
    <property type="evidence" value="ECO:0007669"/>
    <property type="project" value="TreeGrafter"/>
</dbReference>
<evidence type="ECO:0000313" key="3">
    <source>
        <dbReference type="Proteomes" id="UP000030816"/>
    </source>
</evidence>
<protein>
    <recommendedName>
        <fullName evidence="1">Phosphatidate phosphatase APP1 catalytic domain-containing protein</fullName>
    </recommendedName>
</protein>
<name>A0A0B2X236_METAS</name>
<keyword evidence="3" id="KW-1185">Reference proteome</keyword>
<evidence type="ECO:0000313" key="2">
    <source>
        <dbReference type="EMBL" id="KHN99245.1"/>
    </source>
</evidence>
<dbReference type="GeneID" id="63737398"/>
<dbReference type="EMBL" id="AZHE01000005">
    <property type="protein sequence ID" value="KHN99245.1"/>
    <property type="molecule type" value="Genomic_DNA"/>
</dbReference>
<accession>A0A0B2X236</accession>